<name>A0A5J4RTA0_9ZZZZ</name>
<dbReference type="Pfam" id="PF16318">
    <property type="entry name" value="DUF4957"/>
    <property type="match status" value="1"/>
</dbReference>
<dbReference type="InterPro" id="IPR032530">
    <property type="entry name" value="DUF4957"/>
</dbReference>
<protein>
    <recommendedName>
        <fullName evidence="2">Fibronectin type-III domain-containing protein</fullName>
    </recommendedName>
</protein>
<accession>A0A5J4RTA0</accession>
<evidence type="ECO:0000256" key="1">
    <source>
        <dbReference type="ARBA" id="ARBA00022737"/>
    </source>
</evidence>
<dbReference type="InterPro" id="IPR050991">
    <property type="entry name" value="ECM_Regulatory_Proteins"/>
</dbReference>
<gene>
    <name evidence="3" type="ORF">EZS27_014884</name>
</gene>
<dbReference type="SMART" id="SM00060">
    <property type="entry name" value="FN3"/>
    <property type="match status" value="2"/>
</dbReference>
<dbReference type="PANTHER" id="PTHR46708">
    <property type="entry name" value="TENASCIN"/>
    <property type="match status" value="1"/>
</dbReference>
<dbReference type="InterPro" id="IPR011050">
    <property type="entry name" value="Pectin_lyase_fold/virulence"/>
</dbReference>
<dbReference type="InterPro" id="IPR012334">
    <property type="entry name" value="Pectin_lyas_fold"/>
</dbReference>
<dbReference type="InterPro" id="IPR003961">
    <property type="entry name" value="FN3_dom"/>
</dbReference>
<feature type="domain" description="Fibronectin type-III" evidence="2">
    <location>
        <begin position="41"/>
        <end position="134"/>
    </location>
</feature>
<dbReference type="InterPro" id="IPR036116">
    <property type="entry name" value="FN3_sf"/>
</dbReference>
<dbReference type="SUPFAM" id="SSF51126">
    <property type="entry name" value="Pectin lyase-like"/>
    <property type="match status" value="1"/>
</dbReference>
<evidence type="ECO:0000259" key="2">
    <source>
        <dbReference type="PROSITE" id="PS50853"/>
    </source>
</evidence>
<proteinExistence type="predicted"/>
<keyword evidence="1" id="KW-0677">Repeat</keyword>
<dbReference type="InterPro" id="IPR013783">
    <property type="entry name" value="Ig-like_fold"/>
</dbReference>
<dbReference type="PANTHER" id="PTHR46708:SF2">
    <property type="entry name" value="FIBRONECTIN TYPE-III DOMAIN-CONTAINING PROTEIN"/>
    <property type="match status" value="1"/>
</dbReference>
<dbReference type="InterPro" id="IPR033427">
    <property type="entry name" value="DUF5123"/>
</dbReference>
<dbReference type="Pfam" id="PF17161">
    <property type="entry name" value="DUF5123"/>
    <property type="match status" value="1"/>
</dbReference>
<organism evidence="3">
    <name type="scientific">termite gut metagenome</name>
    <dbReference type="NCBI Taxonomy" id="433724"/>
    <lineage>
        <taxon>unclassified sequences</taxon>
        <taxon>metagenomes</taxon>
        <taxon>organismal metagenomes</taxon>
    </lineage>
</organism>
<dbReference type="Gene3D" id="2.160.20.10">
    <property type="entry name" value="Single-stranded right-handed beta-helix, Pectin lyase-like"/>
    <property type="match status" value="1"/>
</dbReference>
<dbReference type="PROSITE" id="PS50853">
    <property type="entry name" value="FN3"/>
    <property type="match status" value="1"/>
</dbReference>
<dbReference type="Pfam" id="PF00041">
    <property type="entry name" value="fn3"/>
    <property type="match status" value="1"/>
</dbReference>
<dbReference type="EMBL" id="SNRY01000740">
    <property type="protein sequence ID" value="KAA6336994.1"/>
    <property type="molecule type" value="Genomic_DNA"/>
</dbReference>
<dbReference type="Gene3D" id="2.60.40.10">
    <property type="entry name" value="Immunoglobulins"/>
    <property type="match status" value="1"/>
</dbReference>
<dbReference type="PROSITE" id="PS51257">
    <property type="entry name" value="PROKAR_LIPOPROTEIN"/>
    <property type="match status" value="1"/>
</dbReference>
<dbReference type="CDD" id="cd00063">
    <property type="entry name" value="FN3"/>
    <property type="match status" value="1"/>
</dbReference>
<dbReference type="AlphaFoldDB" id="A0A5J4RTA0"/>
<reference evidence="3" key="1">
    <citation type="submission" date="2019-03" db="EMBL/GenBank/DDBJ databases">
        <title>Single cell metagenomics reveals metabolic interactions within the superorganism composed of flagellate Streblomastix strix and complex community of Bacteroidetes bacteria on its surface.</title>
        <authorList>
            <person name="Treitli S.C."/>
            <person name="Kolisko M."/>
            <person name="Husnik F."/>
            <person name="Keeling P."/>
            <person name="Hampl V."/>
        </authorList>
    </citation>
    <scope>NUCLEOTIDE SEQUENCE</scope>
    <source>
        <strain evidence="3">STM</strain>
    </source>
</reference>
<sequence length="528" mass="57005">MDKLLKQFAYILSFTAVMIVAGCSENIADEITTIETSRLFSPTNLETQIMDQTSVRLTWKAVSKAKSYNIEVSDNEEFTGSPVKTASVTFVEVPYTISGFEGDTEYFVRIQAVAEGITESKWISATFKTGAGPVEQILLPVDPADIRAKSVTLRWTAGETATTILLTPGNMEHIVTSGEIEAGAATIDGLTAETAYTAKLMNGNKTRGTRTFTTLIDLEAGGVIPIYSGDNLVEILTAAEEGASYVIYPGEYILSSEDGAYVLTKSVSLAGYKSGDEEVIIHGRFRFSSPVNYLSLKTLVLDGNDQTITNTFDITAGSVIGSISISGCEIRNYKTHFIYNNTSTANIGNVTISDCIISGFSGGGGDGIDIRANASGAFNSLTVENTTFNTGFRSFLRMQLTCNVAFRNCTFYRISNIGGDTNNTGLFRSSGGTLEVSKCLFVETGLKENAVAGNGNWCKNAGNMAAAPTYQKNYYYSCYNLWEGLYTNPSQCDATEADPGFKDAEKGDFTVTNEALLSEKIGDPRWLQ</sequence>
<comment type="caution">
    <text evidence="3">The sequence shown here is derived from an EMBL/GenBank/DDBJ whole genome shotgun (WGS) entry which is preliminary data.</text>
</comment>
<dbReference type="SUPFAM" id="SSF49265">
    <property type="entry name" value="Fibronectin type III"/>
    <property type="match status" value="1"/>
</dbReference>
<evidence type="ECO:0000313" key="3">
    <source>
        <dbReference type="EMBL" id="KAA6336994.1"/>
    </source>
</evidence>